<dbReference type="SUPFAM" id="SSF52540">
    <property type="entry name" value="P-loop containing nucleoside triphosphate hydrolases"/>
    <property type="match status" value="1"/>
</dbReference>
<dbReference type="PRINTS" id="PR00326">
    <property type="entry name" value="GTP1OBG"/>
</dbReference>
<dbReference type="Gene3D" id="3.40.50.300">
    <property type="entry name" value="P-loop containing nucleotide triphosphate hydrolases"/>
    <property type="match status" value="1"/>
</dbReference>
<evidence type="ECO:0000256" key="3">
    <source>
        <dbReference type="SAM" id="MobiDB-lite"/>
    </source>
</evidence>
<reference evidence="5 6" key="1">
    <citation type="submission" date="2024-04" db="EMBL/GenBank/DDBJ databases">
        <title>genome sequences of Mucor flavus KT1a and Helicostylum pulchrum KT1b strains isolated from the surface of a dry-aged beef.</title>
        <authorList>
            <person name="Toyotome T."/>
            <person name="Hosono M."/>
            <person name="Torimaru M."/>
            <person name="Fukuda K."/>
            <person name="Mikami N."/>
        </authorList>
    </citation>
    <scope>NUCLEOTIDE SEQUENCE [LARGE SCALE GENOMIC DNA]</scope>
    <source>
        <strain evidence="5 6">KT1a</strain>
    </source>
</reference>
<sequence length="702" mass="77971">MAGIKNKKGRNADRLSGVKGKKDPGVPNFANFKKKVQNKEEQKRLRIAGNKERQDLARQNLQNKNRNMNIFDLAKNADKRSQDFDETVVTDDPKEIKDAAATGQKDNSKKAYYREFRKVLENADVILEVLDARDPLGTRTRSVERMVMDSGLDKKIILVLNKIDLVPKENVEQWLKYLRNEYPAIAFKASTQSQRNNLSQSNVATDSASTNMLNSAECLGADTLIRLLKNYCRNVNIKTSITVGIVGYPNVGKSSVINSLKRSKVCGVGSTPGFTKVAQQITLDKNIKLLDCPGIVFAQQGQDGQNAAEITLRNCVKVELLDDPITPVEVIVSRCTTEQLMKMYNVSYFNNAHEFLVLLAQQRGKLKKGGVADTHQVARHVLTDWNGGKIPYYTIPPSSKQSHIGAAVVNTWGKELDLDLESTDVVLSGLKSANDFSSSVVMQANTDIDMGQDADMDGMGTEASSSMDMSESVMSNGETKTTSQPVIQVDKMLLMKKKNATSRPQQILTPDEEQLNPQLNQQLKKQLKAQQKKARKQAEGAYNTSNNLMDEDDDMMQDEPVQNFQFNVGLTSAPIPDEDEELYMFTKLFNSIRDSITRGPDNSTSDNNGNAKQEKNSITDIRRRPSVTEEITQNNDTRSVFSTQPLPADRLGRNHSISVSGPIAINDNKVGGKPRRDSTLFGISNVTADDYVQKDLISSSWS</sequence>
<dbReference type="EMBL" id="BAABUK010000002">
    <property type="protein sequence ID" value="GAA5807413.1"/>
    <property type="molecule type" value="Genomic_DNA"/>
</dbReference>
<dbReference type="InterPro" id="IPR023179">
    <property type="entry name" value="GTP-bd_ortho_bundle_sf"/>
</dbReference>
<dbReference type="Gene3D" id="1.10.1580.10">
    <property type="match status" value="1"/>
</dbReference>
<dbReference type="Pfam" id="PF01926">
    <property type="entry name" value="MMR_HSR1"/>
    <property type="match status" value="1"/>
</dbReference>
<dbReference type="PANTHER" id="PTHR11089">
    <property type="entry name" value="GTP-BINDING PROTEIN-RELATED"/>
    <property type="match status" value="1"/>
</dbReference>
<keyword evidence="1" id="KW-0547">Nucleotide-binding</keyword>
<dbReference type="PANTHER" id="PTHR11089:SF30">
    <property type="entry name" value="GUANINE NUCLEOTIDE-BINDING PROTEIN-LIKE 3 HOMOLOG"/>
    <property type="match status" value="1"/>
</dbReference>
<keyword evidence="2" id="KW-0342">GTP-binding</keyword>
<feature type="region of interest" description="Disordered" evidence="3">
    <location>
        <begin position="1"/>
        <end position="42"/>
    </location>
</feature>
<protein>
    <recommendedName>
        <fullName evidence="4">CP-type G domain-containing protein</fullName>
    </recommendedName>
</protein>
<proteinExistence type="predicted"/>
<dbReference type="InterPro" id="IPR050755">
    <property type="entry name" value="TRAFAC_YlqF/YawG_RiboMat"/>
</dbReference>
<organism evidence="5 6">
    <name type="scientific">Mucor flavus</name>
    <dbReference type="NCBI Taxonomy" id="439312"/>
    <lineage>
        <taxon>Eukaryota</taxon>
        <taxon>Fungi</taxon>
        <taxon>Fungi incertae sedis</taxon>
        <taxon>Mucoromycota</taxon>
        <taxon>Mucoromycotina</taxon>
        <taxon>Mucoromycetes</taxon>
        <taxon>Mucorales</taxon>
        <taxon>Mucorineae</taxon>
        <taxon>Mucoraceae</taxon>
        <taxon>Mucor</taxon>
    </lineage>
</organism>
<dbReference type="InterPro" id="IPR027417">
    <property type="entry name" value="P-loop_NTPase"/>
</dbReference>
<keyword evidence="6" id="KW-1185">Reference proteome</keyword>
<feature type="region of interest" description="Disordered" evidence="3">
    <location>
        <begin position="594"/>
        <end position="655"/>
    </location>
</feature>
<name>A0ABP9YKN0_9FUNG</name>
<gene>
    <name evidence="5" type="ORF">MFLAVUS_000774</name>
</gene>
<evidence type="ECO:0000313" key="5">
    <source>
        <dbReference type="EMBL" id="GAA5807413.1"/>
    </source>
</evidence>
<evidence type="ECO:0000256" key="1">
    <source>
        <dbReference type="ARBA" id="ARBA00022741"/>
    </source>
</evidence>
<comment type="caution">
    <text evidence="5">The sequence shown here is derived from an EMBL/GenBank/DDBJ whole genome shotgun (WGS) entry which is preliminary data.</text>
</comment>
<evidence type="ECO:0000259" key="4">
    <source>
        <dbReference type="PROSITE" id="PS51721"/>
    </source>
</evidence>
<dbReference type="PROSITE" id="PS51721">
    <property type="entry name" value="G_CP"/>
    <property type="match status" value="1"/>
</dbReference>
<dbReference type="CDD" id="cd04178">
    <property type="entry name" value="Nucleostemin_like"/>
    <property type="match status" value="1"/>
</dbReference>
<feature type="compositionally biased region" description="Polar residues" evidence="3">
    <location>
        <begin position="629"/>
        <end position="645"/>
    </location>
</feature>
<accession>A0ABP9YKN0</accession>
<evidence type="ECO:0000313" key="6">
    <source>
        <dbReference type="Proteomes" id="UP001473302"/>
    </source>
</evidence>
<dbReference type="InterPro" id="IPR030378">
    <property type="entry name" value="G_CP_dom"/>
</dbReference>
<dbReference type="InterPro" id="IPR006073">
    <property type="entry name" value="GTP-bd"/>
</dbReference>
<evidence type="ECO:0000256" key="2">
    <source>
        <dbReference type="ARBA" id="ARBA00023134"/>
    </source>
</evidence>
<feature type="compositionally biased region" description="Polar residues" evidence="3">
    <location>
        <begin position="594"/>
        <end position="611"/>
    </location>
</feature>
<feature type="domain" description="CP-type G" evidence="4">
    <location>
        <begin position="113"/>
        <end position="298"/>
    </location>
</feature>
<feature type="compositionally biased region" description="Basic and acidic residues" evidence="3">
    <location>
        <begin position="612"/>
        <end position="627"/>
    </location>
</feature>
<dbReference type="Proteomes" id="UP001473302">
    <property type="component" value="Unassembled WGS sequence"/>
</dbReference>